<keyword evidence="4" id="KW-0288">FMN</keyword>
<evidence type="ECO:0000313" key="8">
    <source>
        <dbReference type="EMBL" id="BAO54086.1"/>
    </source>
</evidence>
<protein>
    <submittedName>
        <fullName evidence="8">Oxygen-insensitive NAD(P)H nitroreductase</fullName>
    </submittedName>
</protein>
<dbReference type="CDD" id="cd02149">
    <property type="entry name" value="NfsB-like"/>
    <property type="match status" value="1"/>
</dbReference>
<gene>
    <name evidence="8" type="ORF">NMS_0077</name>
</gene>
<dbReference type="PANTHER" id="PTHR43673:SF2">
    <property type="entry name" value="NITROREDUCTASE"/>
    <property type="match status" value="1"/>
</dbReference>
<dbReference type="Pfam" id="PF00881">
    <property type="entry name" value="Nitroreductase"/>
    <property type="match status" value="1"/>
</dbReference>
<dbReference type="OrthoDB" id="9809288at2"/>
<evidence type="ECO:0000256" key="3">
    <source>
        <dbReference type="ARBA" id="ARBA00022630"/>
    </source>
</evidence>
<dbReference type="Gene3D" id="3.40.109.10">
    <property type="entry name" value="NADH Oxidase"/>
    <property type="match status" value="1"/>
</dbReference>
<dbReference type="Proteomes" id="UP000031760">
    <property type="component" value="Chromosome"/>
</dbReference>
<keyword evidence="3" id="KW-0285">Flavoprotein</keyword>
<proteinExistence type="inferred from homology"/>
<name>W8VZ75_9FLAO</name>
<organism evidence="8 9">
    <name type="scientific">Nonlabens marinus S1-08</name>
    <dbReference type="NCBI Taxonomy" id="1454201"/>
    <lineage>
        <taxon>Bacteria</taxon>
        <taxon>Pseudomonadati</taxon>
        <taxon>Bacteroidota</taxon>
        <taxon>Flavobacteriia</taxon>
        <taxon>Flavobacteriales</taxon>
        <taxon>Flavobacteriaceae</taxon>
        <taxon>Nonlabens</taxon>
    </lineage>
</organism>
<dbReference type="InterPro" id="IPR000415">
    <property type="entry name" value="Nitroreductase-like"/>
</dbReference>
<evidence type="ECO:0000256" key="4">
    <source>
        <dbReference type="ARBA" id="ARBA00022643"/>
    </source>
</evidence>
<keyword evidence="9" id="KW-1185">Reference proteome</keyword>
<evidence type="ECO:0000259" key="7">
    <source>
        <dbReference type="Pfam" id="PF00881"/>
    </source>
</evidence>
<sequence length="210" mass="23936">MTKSIESLKWRYATKNFDPKADLAEDELHLLKEAFNLTATSYGLQPCRMVVLKNKVLQEKMMPMAFGQRQVLDAPAVLVLCTISVDDAYVQKYFSLVEQVRSTPREILEPFQKQLEEKFIAMPHQEVEAWARNQAYISLGNLMTVCAQERIDSCPMEGFLPKKVDELLGLAEKGLKSVLLLPVGHRKEDDQFASMEKVRLPLEDSVISMN</sequence>
<comment type="cofactor">
    <cofactor evidence="1">
        <name>FMN</name>
        <dbReference type="ChEBI" id="CHEBI:58210"/>
    </cofactor>
</comment>
<dbReference type="InterPro" id="IPR033878">
    <property type="entry name" value="NfsB-like"/>
</dbReference>
<dbReference type="RefSeq" id="WP_041494847.1">
    <property type="nucleotide sequence ID" value="NZ_AP014548.1"/>
</dbReference>
<dbReference type="InterPro" id="IPR029479">
    <property type="entry name" value="Nitroreductase"/>
</dbReference>
<dbReference type="GO" id="GO:0016491">
    <property type="term" value="F:oxidoreductase activity"/>
    <property type="evidence" value="ECO:0007669"/>
    <property type="project" value="UniProtKB-KW"/>
</dbReference>
<dbReference type="HOGENOM" id="CLU_070764_4_1_10"/>
<evidence type="ECO:0000256" key="6">
    <source>
        <dbReference type="ARBA" id="ARBA00023002"/>
    </source>
</evidence>
<evidence type="ECO:0000256" key="5">
    <source>
        <dbReference type="ARBA" id="ARBA00022857"/>
    </source>
</evidence>
<dbReference type="SUPFAM" id="SSF55469">
    <property type="entry name" value="FMN-dependent nitroreductase-like"/>
    <property type="match status" value="1"/>
</dbReference>
<dbReference type="EMBL" id="AP014548">
    <property type="protein sequence ID" value="BAO54086.1"/>
    <property type="molecule type" value="Genomic_DNA"/>
</dbReference>
<comment type="similarity">
    <text evidence="2">Belongs to the nitroreductase family.</text>
</comment>
<accession>W8VZ75</accession>
<feature type="domain" description="Nitroreductase" evidence="7">
    <location>
        <begin position="8"/>
        <end position="185"/>
    </location>
</feature>
<reference evidence="8 9" key="1">
    <citation type="journal article" date="2014" name="Proc. Natl. Acad. Sci. U.S.A.">
        <title>Functional characterization of flavobacteria rhodopsins reveals a unique class of light-driven chloride pump in bacteria.</title>
        <authorList>
            <person name="Yoshizawa S."/>
            <person name="Kumagai Y."/>
            <person name="Kim H."/>
            <person name="Ogura Y."/>
            <person name="Hayashi T."/>
            <person name="Iwasaki W."/>
            <person name="DeLong E.F."/>
            <person name="Kogure K."/>
        </authorList>
    </citation>
    <scope>NUCLEOTIDE SEQUENCE [LARGE SCALE GENOMIC DNA]</scope>
    <source>
        <strain evidence="8 9">S1-08</strain>
    </source>
</reference>
<evidence type="ECO:0000313" key="9">
    <source>
        <dbReference type="Proteomes" id="UP000031760"/>
    </source>
</evidence>
<evidence type="ECO:0000256" key="2">
    <source>
        <dbReference type="ARBA" id="ARBA00007118"/>
    </source>
</evidence>
<keyword evidence="5" id="KW-0521">NADP</keyword>
<dbReference type="PANTHER" id="PTHR43673">
    <property type="entry name" value="NAD(P)H NITROREDUCTASE YDGI-RELATED"/>
    <property type="match status" value="1"/>
</dbReference>
<dbReference type="AlphaFoldDB" id="W8VZ75"/>
<keyword evidence="6" id="KW-0560">Oxidoreductase</keyword>
<dbReference type="KEGG" id="nmf:NMS_0077"/>
<dbReference type="STRING" id="1454201.NMS_0077"/>
<evidence type="ECO:0000256" key="1">
    <source>
        <dbReference type="ARBA" id="ARBA00001917"/>
    </source>
</evidence>